<name>A0A167JH20_CORFA</name>
<dbReference type="GeneID" id="30025674"/>
<sequence>MDHFKTVVELTGVEQLCFNCRALLDDEPKHRIHGHLLCDESADIVSLLRVHNWRVCLVCALAGEADDIDCADIQNFLDKPNTFVKQYDRRHCPVCDDADDPLFTPCGRQPRMRNQFQAADDAGHVVSTALALVAAQSTFLVREHVEVVSRSGRG</sequence>
<protein>
    <submittedName>
        <fullName evidence="1">Uncharacterized protein</fullName>
    </submittedName>
</protein>
<dbReference type="AlphaFoldDB" id="A0A167JH20"/>
<evidence type="ECO:0000313" key="1">
    <source>
        <dbReference type="EMBL" id="OAA50252.1"/>
    </source>
</evidence>
<organism evidence="1 2">
    <name type="scientific">Cordyceps fumosorosea (strain ARSEF 2679)</name>
    <name type="common">Isaria fumosorosea</name>
    <dbReference type="NCBI Taxonomy" id="1081104"/>
    <lineage>
        <taxon>Eukaryota</taxon>
        <taxon>Fungi</taxon>
        <taxon>Dikarya</taxon>
        <taxon>Ascomycota</taxon>
        <taxon>Pezizomycotina</taxon>
        <taxon>Sordariomycetes</taxon>
        <taxon>Hypocreomycetidae</taxon>
        <taxon>Hypocreales</taxon>
        <taxon>Cordycipitaceae</taxon>
        <taxon>Cordyceps</taxon>
    </lineage>
</organism>
<evidence type="ECO:0000313" key="2">
    <source>
        <dbReference type="Proteomes" id="UP000076744"/>
    </source>
</evidence>
<dbReference type="OrthoDB" id="1630758at2759"/>
<accession>A0A167JH20</accession>
<dbReference type="RefSeq" id="XP_018699850.1">
    <property type="nucleotide sequence ID" value="XM_018852984.1"/>
</dbReference>
<comment type="caution">
    <text evidence="1">The sequence shown here is derived from an EMBL/GenBank/DDBJ whole genome shotgun (WGS) entry which is preliminary data.</text>
</comment>
<dbReference type="EMBL" id="AZHB01000047">
    <property type="protein sequence ID" value="OAA50252.1"/>
    <property type="molecule type" value="Genomic_DNA"/>
</dbReference>
<gene>
    <name evidence="1" type="ORF">ISF_09382</name>
</gene>
<reference evidence="1 2" key="1">
    <citation type="journal article" date="2016" name="Genome Biol. Evol.">
        <title>Divergent and convergent evolution of fungal pathogenicity.</title>
        <authorList>
            <person name="Shang Y."/>
            <person name="Xiao G."/>
            <person name="Zheng P."/>
            <person name="Cen K."/>
            <person name="Zhan S."/>
            <person name="Wang C."/>
        </authorList>
    </citation>
    <scope>NUCLEOTIDE SEQUENCE [LARGE SCALE GENOMIC DNA]</scope>
    <source>
        <strain evidence="1 2">ARSEF 2679</strain>
    </source>
</reference>
<proteinExistence type="predicted"/>
<keyword evidence="2" id="KW-1185">Reference proteome</keyword>
<dbReference type="Proteomes" id="UP000076744">
    <property type="component" value="Unassembled WGS sequence"/>
</dbReference>